<evidence type="ECO:0000313" key="2">
    <source>
        <dbReference type="EMBL" id="KAA3671698.1"/>
    </source>
</evidence>
<protein>
    <submittedName>
        <fullName evidence="2">Uncharacterized protein</fullName>
    </submittedName>
</protein>
<evidence type="ECO:0000256" key="1">
    <source>
        <dbReference type="SAM" id="Coils"/>
    </source>
</evidence>
<comment type="caution">
    <text evidence="2">The sequence shown here is derived from an EMBL/GenBank/DDBJ whole genome shotgun (WGS) entry which is preliminary data.</text>
</comment>
<sequence>MICLLTNFLFLPDEQKADLESVRSERDYYLQILNEKTEELSSVKAALQHQLKETSKLTRTKARLDELTQQIQLLKSIPAKPLVTCCDFADDVTSTKRNRCGTLGINRVVHNAKQCKLSQQTSCLNKNSQLERIQSVDENVSASNQPSILTENNHGKLVSTGLETKTRWTTLTRTSNQRTDRGTLGSHPLVQLRQRLAQLEQQMFTAVDEKAHLRTRNNQLTDLLERLTEQNQRLIKVSMDTLQAHHFHLD</sequence>
<reference evidence="2 3" key="1">
    <citation type="journal article" date="2019" name="Gigascience">
        <title>Whole-genome sequence of the oriental lung fluke Paragonimus westermani.</title>
        <authorList>
            <person name="Oey H."/>
            <person name="Zakrzewski M."/>
            <person name="Narain K."/>
            <person name="Devi K.R."/>
            <person name="Agatsuma T."/>
            <person name="Nawaratna S."/>
            <person name="Gobert G.N."/>
            <person name="Jones M.K."/>
            <person name="Ragan M.A."/>
            <person name="McManus D.P."/>
            <person name="Krause L."/>
        </authorList>
    </citation>
    <scope>NUCLEOTIDE SEQUENCE [LARGE SCALE GENOMIC DNA]</scope>
    <source>
        <strain evidence="2 3">IND2009</strain>
    </source>
</reference>
<dbReference type="AlphaFoldDB" id="A0A5J4N8A0"/>
<keyword evidence="1" id="KW-0175">Coiled coil</keyword>
<organism evidence="2 3">
    <name type="scientific">Paragonimus westermani</name>
    <dbReference type="NCBI Taxonomy" id="34504"/>
    <lineage>
        <taxon>Eukaryota</taxon>
        <taxon>Metazoa</taxon>
        <taxon>Spiralia</taxon>
        <taxon>Lophotrochozoa</taxon>
        <taxon>Platyhelminthes</taxon>
        <taxon>Trematoda</taxon>
        <taxon>Digenea</taxon>
        <taxon>Plagiorchiida</taxon>
        <taxon>Troglotremata</taxon>
        <taxon>Troglotrematidae</taxon>
        <taxon>Paragonimus</taxon>
    </lineage>
</organism>
<feature type="coiled-coil region" evidence="1">
    <location>
        <begin position="30"/>
        <end position="77"/>
    </location>
</feature>
<dbReference type="SUPFAM" id="SSF90257">
    <property type="entry name" value="Myosin rod fragments"/>
    <property type="match status" value="1"/>
</dbReference>
<dbReference type="EMBL" id="QNGE01005984">
    <property type="protein sequence ID" value="KAA3671698.1"/>
    <property type="molecule type" value="Genomic_DNA"/>
</dbReference>
<accession>A0A5J4N8A0</accession>
<proteinExistence type="predicted"/>
<dbReference type="Proteomes" id="UP000324629">
    <property type="component" value="Unassembled WGS sequence"/>
</dbReference>
<keyword evidence="3" id="KW-1185">Reference proteome</keyword>
<gene>
    <name evidence="2" type="ORF">DEA37_0000070</name>
</gene>
<name>A0A5J4N8A0_9TREM</name>
<evidence type="ECO:0000313" key="3">
    <source>
        <dbReference type="Proteomes" id="UP000324629"/>
    </source>
</evidence>
<feature type="coiled-coil region" evidence="1">
    <location>
        <begin position="189"/>
        <end position="237"/>
    </location>
</feature>